<dbReference type="AlphaFoldDB" id="A0A371CN65"/>
<name>A0A371CN65_9APHY</name>
<protein>
    <submittedName>
        <fullName evidence="2">Uncharacterized protein</fullName>
    </submittedName>
</protein>
<organism evidence="2 3">
    <name type="scientific">Lentinus brumalis</name>
    <dbReference type="NCBI Taxonomy" id="2498619"/>
    <lineage>
        <taxon>Eukaryota</taxon>
        <taxon>Fungi</taxon>
        <taxon>Dikarya</taxon>
        <taxon>Basidiomycota</taxon>
        <taxon>Agaricomycotina</taxon>
        <taxon>Agaricomycetes</taxon>
        <taxon>Polyporales</taxon>
        <taxon>Polyporaceae</taxon>
        <taxon>Lentinus</taxon>
    </lineage>
</organism>
<sequence length="152" mass="16932">MLDALAVHLPKFRGREAHVRCFAHVLNLVVKAILSQFSRKRRAEGETADDVDKANEELNALDDDDVDEEDTEAAAEAAADEGRDAADNDIIEDLDQADPELVLDREDVRFGQMAFEKIMKLAQKVHYSPHIRAELAKLAAEANLNSEVLVRP</sequence>
<feature type="region of interest" description="Disordered" evidence="1">
    <location>
        <begin position="44"/>
        <end position="91"/>
    </location>
</feature>
<gene>
    <name evidence="2" type="ORF">OH76DRAFT_1301504</name>
</gene>
<evidence type="ECO:0000256" key="1">
    <source>
        <dbReference type="SAM" id="MobiDB-lite"/>
    </source>
</evidence>
<keyword evidence="3" id="KW-1185">Reference proteome</keyword>
<dbReference type="Proteomes" id="UP000256964">
    <property type="component" value="Unassembled WGS sequence"/>
</dbReference>
<feature type="non-terminal residue" evidence="2">
    <location>
        <position position="1"/>
    </location>
</feature>
<accession>A0A371CN65</accession>
<reference evidence="2 3" key="1">
    <citation type="journal article" date="2018" name="Biotechnol. Biofuels">
        <title>Integrative visual omics of the white-rot fungus Polyporus brumalis exposes the biotechnological potential of its oxidative enzymes for delignifying raw plant biomass.</title>
        <authorList>
            <person name="Miyauchi S."/>
            <person name="Rancon A."/>
            <person name="Drula E."/>
            <person name="Hage H."/>
            <person name="Chaduli D."/>
            <person name="Favel A."/>
            <person name="Grisel S."/>
            <person name="Henrissat B."/>
            <person name="Herpoel-Gimbert I."/>
            <person name="Ruiz-Duenas F.J."/>
            <person name="Chevret D."/>
            <person name="Hainaut M."/>
            <person name="Lin J."/>
            <person name="Wang M."/>
            <person name="Pangilinan J."/>
            <person name="Lipzen A."/>
            <person name="Lesage-Meessen L."/>
            <person name="Navarro D."/>
            <person name="Riley R."/>
            <person name="Grigoriev I.V."/>
            <person name="Zhou S."/>
            <person name="Raouche S."/>
            <person name="Rosso M.N."/>
        </authorList>
    </citation>
    <scope>NUCLEOTIDE SEQUENCE [LARGE SCALE GENOMIC DNA]</scope>
    <source>
        <strain evidence="2 3">BRFM 1820</strain>
    </source>
</reference>
<feature type="compositionally biased region" description="Acidic residues" evidence="1">
    <location>
        <begin position="59"/>
        <end position="73"/>
    </location>
</feature>
<evidence type="ECO:0000313" key="2">
    <source>
        <dbReference type="EMBL" id="RDX41721.1"/>
    </source>
</evidence>
<proteinExistence type="predicted"/>
<dbReference type="EMBL" id="KZ857503">
    <property type="protein sequence ID" value="RDX41721.1"/>
    <property type="molecule type" value="Genomic_DNA"/>
</dbReference>
<evidence type="ECO:0000313" key="3">
    <source>
        <dbReference type="Proteomes" id="UP000256964"/>
    </source>
</evidence>
<dbReference type="OrthoDB" id="3251057at2759"/>